<evidence type="ECO:0000313" key="1">
    <source>
        <dbReference type="EMBL" id="PYH98426.1"/>
    </source>
</evidence>
<protein>
    <submittedName>
        <fullName evidence="1">Uncharacterized protein</fullName>
    </submittedName>
</protein>
<accession>A0A319DLI1</accession>
<dbReference type="VEuPathDB" id="FungiDB:BO71DRAFT_49166"/>
<reference evidence="1 2" key="1">
    <citation type="submission" date="2018-02" db="EMBL/GenBank/DDBJ databases">
        <title>The genomes of Aspergillus section Nigri reveals drivers in fungal speciation.</title>
        <authorList>
            <consortium name="DOE Joint Genome Institute"/>
            <person name="Vesth T.C."/>
            <person name="Nybo J."/>
            <person name="Theobald S."/>
            <person name="Brandl J."/>
            <person name="Frisvad J.C."/>
            <person name="Nielsen K.F."/>
            <person name="Lyhne E.K."/>
            <person name="Kogle M.E."/>
            <person name="Kuo A."/>
            <person name="Riley R."/>
            <person name="Clum A."/>
            <person name="Nolan M."/>
            <person name="Lipzen A."/>
            <person name="Salamov A."/>
            <person name="Henrissat B."/>
            <person name="Wiebenga A."/>
            <person name="De vries R.P."/>
            <person name="Grigoriev I.V."/>
            <person name="Mortensen U.H."/>
            <person name="Andersen M.R."/>
            <person name="Baker S.E."/>
        </authorList>
    </citation>
    <scope>NUCLEOTIDE SEQUENCE [LARGE SCALE GENOMIC DNA]</scope>
    <source>
        <strain evidence="1 2">CBS 707.79</strain>
    </source>
</reference>
<dbReference type="Proteomes" id="UP000247810">
    <property type="component" value="Unassembled WGS sequence"/>
</dbReference>
<keyword evidence="2" id="KW-1185">Reference proteome</keyword>
<dbReference type="EMBL" id="KZ825811">
    <property type="protein sequence ID" value="PYH98426.1"/>
    <property type="molecule type" value="Genomic_DNA"/>
</dbReference>
<sequence length="159" mass="17594">MTFRDDGGGSRRRHPASASCIRILVQPHPGDAPMMIVGGLIGGDAGTRDCNLGVAPTGRRRSMTEVRFPRCWRPRSHQTIDPPRRVCQLAWLDRTYIRPLRRCSDPLGGWLVGHLRGCQISSGIWRDLAGSLAALIGLVANILRPLAFPNRGWALEPQR</sequence>
<gene>
    <name evidence="1" type="ORF">BO71DRAFT_49166</name>
</gene>
<dbReference type="AlphaFoldDB" id="A0A319DLI1"/>
<proteinExistence type="predicted"/>
<organism evidence="1 2">
    <name type="scientific">Aspergillus ellipticus CBS 707.79</name>
    <dbReference type="NCBI Taxonomy" id="1448320"/>
    <lineage>
        <taxon>Eukaryota</taxon>
        <taxon>Fungi</taxon>
        <taxon>Dikarya</taxon>
        <taxon>Ascomycota</taxon>
        <taxon>Pezizomycotina</taxon>
        <taxon>Eurotiomycetes</taxon>
        <taxon>Eurotiomycetidae</taxon>
        <taxon>Eurotiales</taxon>
        <taxon>Aspergillaceae</taxon>
        <taxon>Aspergillus</taxon>
        <taxon>Aspergillus subgen. Circumdati</taxon>
    </lineage>
</organism>
<name>A0A319DLI1_9EURO</name>
<evidence type="ECO:0000313" key="2">
    <source>
        <dbReference type="Proteomes" id="UP000247810"/>
    </source>
</evidence>